<protein>
    <submittedName>
        <fullName evidence="5">Aldehyde-activating protein</fullName>
    </submittedName>
</protein>
<name>A0A5P9NJ07_9GAMM</name>
<proteinExistence type="inferred from homology"/>
<evidence type="ECO:0000256" key="2">
    <source>
        <dbReference type="ARBA" id="ARBA00022723"/>
    </source>
</evidence>
<evidence type="ECO:0000313" key="6">
    <source>
        <dbReference type="Proteomes" id="UP000326287"/>
    </source>
</evidence>
<dbReference type="KEGG" id="halc:EY643_07710"/>
<reference evidence="5 6" key="1">
    <citation type="submission" date="2019-02" db="EMBL/GenBank/DDBJ databases">
        <authorList>
            <person name="Li S.-H."/>
        </authorList>
    </citation>
    <scope>NUCLEOTIDE SEQUENCE [LARGE SCALE GENOMIC DNA]</scope>
    <source>
        <strain evidence="5 6">IMCC14385</strain>
    </source>
</reference>
<evidence type="ECO:0000256" key="3">
    <source>
        <dbReference type="ARBA" id="ARBA00022833"/>
    </source>
</evidence>
<keyword evidence="3" id="KW-0862">Zinc</keyword>
<dbReference type="OrthoDB" id="9805575at2"/>
<dbReference type="GO" id="GO:0016846">
    <property type="term" value="F:carbon-sulfur lyase activity"/>
    <property type="evidence" value="ECO:0007669"/>
    <property type="project" value="InterPro"/>
</dbReference>
<dbReference type="PROSITE" id="PS51891">
    <property type="entry name" value="CENP_V_GFA"/>
    <property type="match status" value="1"/>
</dbReference>
<accession>A0A5P9NJ07</accession>
<dbReference type="PANTHER" id="PTHR28620">
    <property type="entry name" value="CENTROMERE PROTEIN V"/>
    <property type="match status" value="1"/>
</dbReference>
<gene>
    <name evidence="5" type="ORF">EY643_07710</name>
</gene>
<dbReference type="Gene3D" id="2.170.150.70">
    <property type="match status" value="1"/>
</dbReference>
<dbReference type="GO" id="GO:0046872">
    <property type="term" value="F:metal ion binding"/>
    <property type="evidence" value="ECO:0007669"/>
    <property type="project" value="UniProtKB-KW"/>
</dbReference>
<evidence type="ECO:0000256" key="1">
    <source>
        <dbReference type="ARBA" id="ARBA00005495"/>
    </source>
</evidence>
<dbReference type="InterPro" id="IPR052355">
    <property type="entry name" value="CENP-V-like"/>
</dbReference>
<dbReference type="SUPFAM" id="SSF51316">
    <property type="entry name" value="Mss4-like"/>
    <property type="match status" value="1"/>
</dbReference>
<dbReference type="EMBL" id="CP036422">
    <property type="protein sequence ID" value="QFU75545.1"/>
    <property type="molecule type" value="Genomic_DNA"/>
</dbReference>
<dbReference type="AlphaFoldDB" id="A0A5P9NJ07"/>
<feature type="domain" description="CENP-V/GFA" evidence="4">
    <location>
        <begin position="2"/>
        <end position="115"/>
    </location>
</feature>
<dbReference type="InterPro" id="IPR011057">
    <property type="entry name" value="Mss4-like_sf"/>
</dbReference>
<evidence type="ECO:0000313" key="5">
    <source>
        <dbReference type="EMBL" id="QFU75545.1"/>
    </source>
</evidence>
<dbReference type="PANTHER" id="PTHR28620:SF1">
    <property type="entry name" value="CENP-V_GFA DOMAIN-CONTAINING PROTEIN"/>
    <property type="match status" value="1"/>
</dbReference>
<evidence type="ECO:0000259" key="4">
    <source>
        <dbReference type="PROSITE" id="PS51891"/>
    </source>
</evidence>
<keyword evidence="6" id="KW-1185">Reference proteome</keyword>
<keyword evidence="2" id="KW-0479">Metal-binding</keyword>
<organism evidence="5 6">
    <name type="scientific">Halioglobus maricola</name>
    <dbReference type="NCBI Taxonomy" id="2601894"/>
    <lineage>
        <taxon>Bacteria</taxon>
        <taxon>Pseudomonadati</taxon>
        <taxon>Pseudomonadota</taxon>
        <taxon>Gammaproteobacteria</taxon>
        <taxon>Cellvibrionales</taxon>
        <taxon>Halieaceae</taxon>
        <taxon>Halioglobus</taxon>
    </lineage>
</organism>
<dbReference type="Pfam" id="PF04828">
    <property type="entry name" value="GFA"/>
    <property type="match status" value="1"/>
</dbReference>
<sequence length="118" mass="13108">MIKTSCHCGQVTVEIPTAPETLTSCNCSMCHRIGALWAYYTLDQVDISADTELLNYLQGDRTLTLHSCGHCGCTTHYVGTDGKPDARVGVNMRMAPRELVESLPARRFDGAETWKWLD</sequence>
<comment type="similarity">
    <text evidence="1">Belongs to the Gfa family.</text>
</comment>
<dbReference type="Proteomes" id="UP000326287">
    <property type="component" value="Chromosome"/>
</dbReference>
<dbReference type="InterPro" id="IPR006913">
    <property type="entry name" value="CENP-V/GFA"/>
</dbReference>